<evidence type="ECO:0000259" key="2">
    <source>
        <dbReference type="Pfam" id="PF05699"/>
    </source>
</evidence>
<feature type="domain" description="HAT C-terminal dimerisation" evidence="2">
    <location>
        <begin position="566"/>
        <end position="627"/>
    </location>
</feature>
<name>A0A821WSL1_9NEOP</name>
<dbReference type="EMBL" id="CAJOBZ010000062">
    <property type="protein sequence ID" value="CAF4929788.1"/>
    <property type="molecule type" value="Genomic_DNA"/>
</dbReference>
<evidence type="ECO:0000313" key="3">
    <source>
        <dbReference type="EMBL" id="CAF4929788.1"/>
    </source>
</evidence>
<accession>A0A821WSL1</accession>
<organism evidence="3 4">
    <name type="scientific">Pieris macdunnoughi</name>
    <dbReference type="NCBI Taxonomy" id="345717"/>
    <lineage>
        <taxon>Eukaryota</taxon>
        <taxon>Metazoa</taxon>
        <taxon>Ecdysozoa</taxon>
        <taxon>Arthropoda</taxon>
        <taxon>Hexapoda</taxon>
        <taxon>Insecta</taxon>
        <taxon>Pterygota</taxon>
        <taxon>Neoptera</taxon>
        <taxon>Endopterygota</taxon>
        <taxon>Lepidoptera</taxon>
        <taxon>Glossata</taxon>
        <taxon>Ditrysia</taxon>
        <taxon>Papilionoidea</taxon>
        <taxon>Pieridae</taxon>
        <taxon>Pierinae</taxon>
        <taxon>Pieris</taxon>
    </lineage>
</organism>
<evidence type="ECO:0000313" key="4">
    <source>
        <dbReference type="Proteomes" id="UP000663880"/>
    </source>
</evidence>
<reference evidence="3" key="1">
    <citation type="submission" date="2021-02" db="EMBL/GenBank/DDBJ databases">
        <authorList>
            <person name="Steward A R."/>
        </authorList>
    </citation>
    <scope>NUCLEOTIDE SEQUENCE</scope>
</reference>
<dbReference type="PANTHER" id="PTHR37162">
    <property type="entry name" value="HAT FAMILY DIMERISATION DOMAINCONTAINING PROTEIN-RELATED"/>
    <property type="match status" value="1"/>
</dbReference>
<dbReference type="InterPro" id="IPR012337">
    <property type="entry name" value="RNaseH-like_sf"/>
</dbReference>
<dbReference type="PANTHER" id="PTHR37162:SF1">
    <property type="entry name" value="BED-TYPE DOMAIN-CONTAINING PROTEIN"/>
    <property type="match status" value="1"/>
</dbReference>
<protein>
    <recommendedName>
        <fullName evidence="2">HAT C-terminal dimerisation domain-containing protein</fullName>
    </recommendedName>
</protein>
<dbReference type="SUPFAM" id="SSF53098">
    <property type="entry name" value="Ribonuclease H-like"/>
    <property type="match status" value="1"/>
</dbReference>
<sequence>MSSSESDKEVQNTPPKKKKYSVSYKPDWEKDDLFEGWLSKSNKGPDFAYCKVCSCDINITRGGKNDIKRHKETKKHESNKLKIRGQQSLDQMFTKKSTSLEKLVKQSEIRIAAFIVEHNIPINVMEHFPDLIRAVCPDSEVAKRITCGRTKTTKIISEVLGRSDVDIMVEAMQTNKFSLTADESTDKSTKKHLAVTVRIARNNLKVEDFFFELFEILEGNAEKLHEVITKKMTELGIPYKKNMIGLAADGANVMMGKNNSLATKFKQDIPHLFVMKCVCHSVHLVASNACLKLPREPEDLARDVYNYLNGSPKRTGLLKEFQDFLELKPHKLLQPSQTRWLSLEAVVKRLLEQYEALKLYFRDAIFSDRIKAAENILRMIENPVNKLYLQFMAYALGIFNELNRTMQSENTNVHIIYNRVMTVIYTILGCYVKEEYISRNDHKNIDNKNPRKYMDIKDWYLGAEVGATLSSPTLTISPEEIKKFKFRCLEFYIEAIKQLLQRFPFEDDMEILKKMEFMDPKIVCSGKILSIADILGRFPNIAPSNVIQQIDTEWRLLRNTKLNTEDENLEVGAFWKKIAQMHLGDGRKMFPNLTLTVLSFMCLPHSSASVERLFSQINLTKTKLRNQLSTPVISGVLHTKNILKNSNCFNFEIKDQILQKLNKNMY</sequence>
<keyword evidence="4" id="KW-1185">Reference proteome</keyword>
<dbReference type="OrthoDB" id="6159421at2759"/>
<dbReference type="AlphaFoldDB" id="A0A821WSL1"/>
<evidence type="ECO:0000256" key="1">
    <source>
        <dbReference type="SAM" id="MobiDB-lite"/>
    </source>
</evidence>
<dbReference type="GO" id="GO:0046983">
    <property type="term" value="F:protein dimerization activity"/>
    <property type="evidence" value="ECO:0007669"/>
    <property type="project" value="InterPro"/>
</dbReference>
<feature type="compositionally biased region" description="Basic and acidic residues" evidence="1">
    <location>
        <begin position="1"/>
        <end position="10"/>
    </location>
</feature>
<proteinExistence type="predicted"/>
<gene>
    <name evidence="3" type="ORF">PMACD_LOCUS13757</name>
</gene>
<feature type="region of interest" description="Disordered" evidence="1">
    <location>
        <begin position="1"/>
        <end position="22"/>
    </location>
</feature>
<comment type="caution">
    <text evidence="3">The sequence shown here is derived from an EMBL/GenBank/DDBJ whole genome shotgun (WGS) entry which is preliminary data.</text>
</comment>
<dbReference type="InterPro" id="IPR008906">
    <property type="entry name" value="HATC_C_dom"/>
</dbReference>
<dbReference type="Pfam" id="PF05699">
    <property type="entry name" value="Dimer_Tnp_hAT"/>
    <property type="match status" value="1"/>
</dbReference>
<dbReference type="Proteomes" id="UP000663880">
    <property type="component" value="Unassembled WGS sequence"/>
</dbReference>